<name>A0A6B9Q753_9VIRU</name>
<dbReference type="GO" id="GO:0003968">
    <property type="term" value="F:RNA-directed RNA polymerase activity"/>
    <property type="evidence" value="ECO:0007669"/>
    <property type="project" value="UniProtKB-KW"/>
</dbReference>
<evidence type="ECO:0000256" key="3">
    <source>
        <dbReference type="ARBA" id="ARBA00022695"/>
    </source>
</evidence>
<proteinExistence type="predicted"/>
<keyword evidence="2" id="KW-0808">Transferase</keyword>
<dbReference type="EMBL" id="MN556978">
    <property type="protein sequence ID" value="QHD64795.1"/>
    <property type="molecule type" value="Genomic_RNA"/>
</dbReference>
<accession>A0A6B9Q753</accession>
<dbReference type="SUPFAM" id="SSF56672">
    <property type="entry name" value="DNA/RNA polymerases"/>
    <property type="match status" value="1"/>
</dbReference>
<protein>
    <submittedName>
        <fullName evidence="4">RNA dependent RNA polymerase</fullName>
    </submittedName>
</protein>
<evidence type="ECO:0000313" key="4">
    <source>
        <dbReference type="EMBL" id="QHD64795.1"/>
    </source>
</evidence>
<organism evidence="4">
    <name type="scientific">Plasmopara viticola lesion associated Partitivirus 6</name>
    <dbReference type="NCBI Taxonomy" id="2692004"/>
    <lineage>
        <taxon>Viruses</taxon>
        <taxon>Riboviria</taxon>
        <taxon>Orthornavirae</taxon>
        <taxon>Pisuviricota</taxon>
        <taxon>Duplopiviricetes</taxon>
        <taxon>Durnavirales</taxon>
        <taxon>Partitiviridae</taxon>
    </lineage>
</organism>
<evidence type="ECO:0000256" key="2">
    <source>
        <dbReference type="ARBA" id="ARBA00022679"/>
    </source>
</evidence>
<keyword evidence="3" id="KW-0548">Nucleotidyltransferase</keyword>
<dbReference type="InterPro" id="IPR043502">
    <property type="entry name" value="DNA/RNA_pol_sf"/>
</dbReference>
<keyword evidence="1" id="KW-0696">RNA-directed RNA polymerase</keyword>
<sequence>MEQLIQSMNKLTINSNYVFIGDTDHRQLPVQTNQFALEAHKKTVLFSMAKHLFTHEVEQVLSLRRPDPNDINLVYSDFFAGDIPPHSIEKDDIYYQALNHVTDLFCPPQPVRPTHIFDVRYHYPHERSSNAEAPFSTEKFFRDKAPRPPPGTKINLFSVGNMYDVIFDWTRHFHHKIKQGANYHDYLWYIQLHNRTSLVGPSDPDKIRSVSGFPRPQNIAWIMFLWPYLSWLKTRDPRTSPMLWNFETNLGGWFRLNYLLYTGFHTRTIITLDKSKFDKFYFFAIQDDIDNMIENFLDLNHGYIPTTDYPDTSKDWTLNKAKRLRRLLHWLYYSFRACPTVTPHGQMFRRRFAGMPSGVFPVQLFDTIYFAITDTDVLLRMGISPAQIRLRKGQGDDIITQLYICIPPNAHDSFLSTYSRIDNERFGSTISVTKSEMRNSPQGAHVLGYRNKNGLPVRDTVDLIGSLYHAKARQINESISMSIAVGIAHASLMHDKRVYAICKDVYYYYANQGFTMNQNWLRRFYAYTGISLSHVTDFPTPDEICNKLFDFSFEPRKQTVDYFPRSHFLSEF</sequence>
<evidence type="ECO:0000256" key="1">
    <source>
        <dbReference type="ARBA" id="ARBA00022484"/>
    </source>
</evidence>
<reference evidence="4" key="1">
    <citation type="journal article" date="2020" name="Virus Evol.">
        <title>Analysis of the virome associated to grapevine downy mildew lesions reveals new mycovirus lineages.</title>
        <authorList>
            <person name="Chiapello M."/>
            <person name="Rodriguez-Romero J."/>
            <person name="Ayllon M.A."/>
            <person name="Turina M."/>
        </authorList>
    </citation>
    <scope>NUCLEOTIDE SEQUENCE</scope>
    <source>
        <strain evidence="4">DMG-G_DN37411</strain>
    </source>
</reference>